<dbReference type="Proteomes" id="UP000308054">
    <property type="component" value="Unassembled WGS sequence"/>
</dbReference>
<gene>
    <name evidence="1" type="ORF">E5163_08765</name>
</gene>
<comment type="caution">
    <text evidence="1">The sequence shown here is derived from an EMBL/GenBank/DDBJ whole genome shotgun (WGS) entry which is preliminary data.</text>
</comment>
<sequence>MSPTLWSALSLALAGQPTGDEGPQLPERLRCEILNGYASPAVISFADDLVGWHLFILTEERSIFLTEQESAPVEGDVWVSDFLYSPPNPGSSRHYFYELQTGWPQQFRPFVFEMVLDPTPNPMTFSAYSSGIGGMITGTCQSG</sequence>
<accession>A0A4S2H0Z6</accession>
<dbReference type="RefSeq" id="WP_135995740.1">
    <property type="nucleotide sequence ID" value="NZ_CP071057.1"/>
</dbReference>
<protein>
    <submittedName>
        <fullName evidence="1">Uncharacterized protein</fullName>
    </submittedName>
</protein>
<name>A0A4S2H0Z6_9PROT</name>
<proteinExistence type="predicted"/>
<evidence type="ECO:0000313" key="2">
    <source>
        <dbReference type="Proteomes" id="UP000308054"/>
    </source>
</evidence>
<keyword evidence="2" id="KW-1185">Reference proteome</keyword>
<evidence type="ECO:0000313" key="1">
    <source>
        <dbReference type="EMBL" id="TGY89200.1"/>
    </source>
</evidence>
<reference evidence="1 2" key="1">
    <citation type="journal article" date="2017" name="Int. J. Syst. Evol. Microbiol.">
        <title>Marinicauda algicola sp. nov., isolated from a marine red alga Rhodosorus marinus.</title>
        <authorList>
            <person name="Jeong S.E."/>
            <person name="Jeon S.H."/>
            <person name="Chun B.H."/>
            <person name="Kim D.W."/>
            <person name="Jeon C.O."/>
        </authorList>
    </citation>
    <scope>NUCLEOTIDE SEQUENCE [LARGE SCALE GENOMIC DNA]</scope>
    <source>
        <strain evidence="1 2">JCM 31718</strain>
    </source>
</reference>
<dbReference type="EMBL" id="SRXW01000002">
    <property type="protein sequence ID" value="TGY89200.1"/>
    <property type="molecule type" value="Genomic_DNA"/>
</dbReference>
<dbReference type="AlphaFoldDB" id="A0A4S2H0Z6"/>
<organism evidence="1 2">
    <name type="scientific">Marinicauda algicola</name>
    <dbReference type="NCBI Taxonomy" id="2029849"/>
    <lineage>
        <taxon>Bacteria</taxon>
        <taxon>Pseudomonadati</taxon>
        <taxon>Pseudomonadota</taxon>
        <taxon>Alphaproteobacteria</taxon>
        <taxon>Maricaulales</taxon>
        <taxon>Maricaulaceae</taxon>
        <taxon>Marinicauda</taxon>
    </lineage>
</organism>